<dbReference type="GO" id="GO:0043036">
    <property type="term" value="C:starch grain"/>
    <property type="evidence" value="ECO:0007669"/>
    <property type="project" value="TreeGrafter"/>
</dbReference>
<sequence length="88" mass="9935">GQEVQLVGDFRGNWNEPIKAVHVGGPKYAVDLRLPQGKYNYKFIVGGQWRHSTTLPTETDQWGNMNNVIWIGDVASAKFESPARQHVK</sequence>
<dbReference type="GO" id="GO:0005983">
    <property type="term" value="P:starch catabolic process"/>
    <property type="evidence" value="ECO:0007669"/>
    <property type="project" value="TreeGrafter"/>
</dbReference>
<dbReference type="Proteomes" id="UP000824469">
    <property type="component" value="Unassembled WGS sequence"/>
</dbReference>
<organism evidence="2 3">
    <name type="scientific">Taxus chinensis</name>
    <name type="common">Chinese yew</name>
    <name type="synonym">Taxus wallichiana var. chinensis</name>
    <dbReference type="NCBI Taxonomy" id="29808"/>
    <lineage>
        <taxon>Eukaryota</taxon>
        <taxon>Viridiplantae</taxon>
        <taxon>Streptophyta</taxon>
        <taxon>Embryophyta</taxon>
        <taxon>Tracheophyta</taxon>
        <taxon>Spermatophyta</taxon>
        <taxon>Pinopsida</taxon>
        <taxon>Pinidae</taxon>
        <taxon>Conifers II</taxon>
        <taxon>Cupressales</taxon>
        <taxon>Taxaceae</taxon>
        <taxon>Taxus</taxon>
    </lineage>
</organism>
<dbReference type="InterPro" id="IPR014756">
    <property type="entry name" value="Ig_E-set"/>
</dbReference>
<dbReference type="CDD" id="cd02859">
    <property type="entry name" value="E_set_AMPKbeta_like_N"/>
    <property type="match status" value="1"/>
</dbReference>
<dbReference type="GO" id="GO:0009507">
    <property type="term" value="C:chloroplast"/>
    <property type="evidence" value="ECO:0007669"/>
    <property type="project" value="TreeGrafter"/>
</dbReference>
<dbReference type="PANTHER" id="PTHR47661:SF2">
    <property type="entry name" value="PHOSPHOGLUCAN PHOSPHATASE LSF1, CHLOROPLASTIC"/>
    <property type="match status" value="1"/>
</dbReference>
<proteinExistence type="predicted"/>
<evidence type="ECO:0000313" key="3">
    <source>
        <dbReference type="Proteomes" id="UP000824469"/>
    </source>
</evidence>
<dbReference type="SUPFAM" id="SSF81296">
    <property type="entry name" value="E set domains"/>
    <property type="match status" value="1"/>
</dbReference>
<dbReference type="EMBL" id="JAHRHJ020000001">
    <property type="protein sequence ID" value="KAH9330059.1"/>
    <property type="molecule type" value="Genomic_DNA"/>
</dbReference>
<dbReference type="InterPro" id="IPR032640">
    <property type="entry name" value="AMPK1_CBM"/>
</dbReference>
<dbReference type="AlphaFoldDB" id="A0AA38GVZ6"/>
<comment type="caution">
    <text evidence="2">The sequence shown here is derived from an EMBL/GenBank/DDBJ whole genome shotgun (WGS) entry which is preliminary data.</text>
</comment>
<dbReference type="InterPro" id="IPR013783">
    <property type="entry name" value="Ig-like_fold"/>
</dbReference>
<keyword evidence="3" id="KW-1185">Reference proteome</keyword>
<evidence type="ECO:0000313" key="2">
    <source>
        <dbReference type="EMBL" id="KAH9330059.1"/>
    </source>
</evidence>
<gene>
    <name evidence="2" type="ORF">KI387_002167</name>
</gene>
<dbReference type="Pfam" id="PF16561">
    <property type="entry name" value="AMPK1_CBM"/>
    <property type="match status" value="1"/>
</dbReference>
<feature type="non-terminal residue" evidence="2">
    <location>
        <position position="88"/>
    </location>
</feature>
<feature type="non-terminal residue" evidence="2">
    <location>
        <position position="1"/>
    </location>
</feature>
<dbReference type="PANTHER" id="PTHR47661">
    <property type="entry name" value="PHOSPHOGLUCAN PHOSPHATASE LSF1, CHLOROPLASTIC"/>
    <property type="match status" value="1"/>
</dbReference>
<name>A0AA38GVZ6_TAXCH</name>
<dbReference type="Gene3D" id="2.60.40.10">
    <property type="entry name" value="Immunoglobulins"/>
    <property type="match status" value="1"/>
</dbReference>
<evidence type="ECO:0000259" key="1">
    <source>
        <dbReference type="Pfam" id="PF16561"/>
    </source>
</evidence>
<feature type="domain" description="AMP-activated protein kinase glycogen-binding" evidence="1">
    <location>
        <begin position="1"/>
        <end position="72"/>
    </location>
</feature>
<accession>A0AA38GVZ6</accession>
<reference evidence="2 3" key="1">
    <citation type="journal article" date="2021" name="Nat. Plants">
        <title>The Taxus genome provides insights into paclitaxel biosynthesis.</title>
        <authorList>
            <person name="Xiong X."/>
            <person name="Gou J."/>
            <person name="Liao Q."/>
            <person name="Li Y."/>
            <person name="Zhou Q."/>
            <person name="Bi G."/>
            <person name="Li C."/>
            <person name="Du R."/>
            <person name="Wang X."/>
            <person name="Sun T."/>
            <person name="Guo L."/>
            <person name="Liang H."/>
            <person name="Lu P."/>
            <person name="Wu Y."/>
            <person name="Zhang Z."/>
            <person name="Ro D.K."/>
            <person name="Shang Y."/>
            <person name="Huang S."/>
            <person name="Yan J."/>
        </authorList>
    </citation>
    <scope>NUCLEOTIDE SEQUENCE [LARGE SCALE GENOMIC DNA]</scope>
    <source>
        <strain evidence="2">Ta-2019</strain>
    </source>
</reference>
<protein>
    <recommendedName>
        <fullName evidence="1">AMP-activated protein kinase glycogen-binding domain-containing protein</fullName>
    </recommendedName>
</protein>
<dbReference type="OMA" id="ANVMPTI"/>